<organism evidence="5 6">
    <name type="scientific">Neocallimastix californiae</name>
    <dbReference type="NCBI Taxonomy" id="1754190"/>
    <lineage>
        <taxon>Eukaryota</taxon>
        <taxon>Fungi</taxon>
        <taxon>Fungi incertae sedis</taxon>
        <taxon>Chytridiomycota</taxon>
        <taxon>Chytridiomycota incertae sedis</taxon>
        <taxon>Neocallimastigomycetes</taxon>
        <taxon>Neocallimastigales</taxon>
        <taxon>Neocallimastigaceae</taxon>
        <taxon>Neocallimastix</taxon>
    </lineage>
</organism>
<comment type="caution">
    <text evidence="5">The sequence shown here is derived from an EMBL/GenBank/DDBJ whole genome shotgun (WGS) entry which is preliminary data.</text>
</comment>
<dbReference type="AlphaFoldDB" id="A0A1Y2AF00"/>
<feature type="transmembrane region" description="Helical" evidence="3">
    <location>
        <begin position="299"/>
        <end position="323"/>
    </location>
</feature>
<protein>
    <submittedName>
        <fullName evidence="5">Transporter, major facilitator family</fullName>
    </submittedName>
</protein>
<dbReference type="Proteomes" id="UP000193920">
    <property type="component" value="Unassembled WGS sequence"/>
</dbReference>
<evidence type="ECO:0000256" key="2">
    <source>
        <dbReference type="ARBA" id="ARBA00006727"/>
    </source>
</evidence>
<comment type="similarity">
    <text evidence="2">Belongs to the major facilitator superfamily. Monocarboxylate porter (TC 2.A.1.13) family.</text>
</comment>
<feature type="transmembrane region" description="Helical" evidence="3">
    <location>
        <begin position="12"/>
        <end position="29"/>
    </location>
</feature>
<feature type="transmembrane region" description="Helical" evidence="3">
    <location>
        <begin position="102"/>
        <end position="121"/>
    </location>
</feature>
<feature type="transmembrane region" description="Helical" evidence="3">
    <location>
        <begin position="74"/>
        <end position="96"/>
    </location>
</feature>
<feature type="transmembrane region" description="Helical" evidence="3">
    <location>
        <begin position="165"/>
        <end position="189"/>
    </location>
</feature>
<feature type="domain" description="Major facilitator superfamily (MFS) profile" evidence="4">
    <location>
        <begin position="1"/>
        <end position="393"/>
    </location>
</feature>
<dbReference type="InterPro" id="IPR011701">
    <property type="entry name" value="MFS"/>
</dbReference>
<feature type="transmembrane region" description="Helical" evidence="3">
    <location>
        <begin position="49"/>
        <end position="67"/>
    </location>
</feature>
<dbReference type="EMBL" id="MCOG01000271">
    <property type="protein sequence ID" value="ORY21173.1"/>
    <property type="molecule type" value="Genomic_DNA"/>
</dbReference>
<dbReference type="GO" id="GO:0022857">
    <property type="term" value="F:transmembrane transporter activity"/>
    <property type="evidence" value="ECO:0007669"/>
    <property type="project" value="InterPro"/>
</dbReference>
<keyword evidence="3" id="KW-0812">Transmembrane</keyword>
<keyword evidence="6" id="KW-1185">Reference proteome</keyword>
<feature type="transmembrane region" description="Helical" evidence="3">
    <location>
        <begin position="133"/>
        <end position="153"/>
    </location>
</feature>
<gene>
    <name evidence="5" type="ORF">LY90DRAFT_676363</name>
</gene>
<proteinExistence type="inferred from homology"/>
<dbReference type="OrthoDB" id="2213137at2759"/>
<feature type="transmembrane region" description="Helical" evidence="3">
    <location>
        <begin position="367"/>
        <end position="388"/>
    </location>
</feature>
<evidence type="ECO:0000256" key="3">
    <source>
        <dbReference type="SAM" id="Phobius"/>
    </source>
</evidence>
<keyword evidence="3" id="KW-0472">Membrane</keyword>
<dbReference type="STRING" id="1754190.A0A1Y2AF00"/>
<name>A0A1Y2AF00_9FUNG</name>
<feature type="transmembrane region" description="Helical" evidence="3">
    <location>
        <begin position="273"/>
        <end position="293"/>
    </location>
</feature>
<evidence type="ECO:0000313" key="6">
    <source>
        <dbReference type="Proteomes" id="UP000193920"/>
    </source>
</evidence>
<reference evidence="5 6" key="1">
    <citation type="submission" date="2016-08" db="EMBL/GenBank/DDBJ databases">
        <title>A Parts List for Fungal Cellulosomes Revealed by Comparative Genomics.</title>
        <authorList>
            <consortium name="DOE Joint Genome Institute"/>
            <person name="Haitjema C.H."/>
            <person name="Gilmore S.P."/>
            <person name="Henske J.K."/>
            <person name="Solomon K.V."/>
            <person name="De Groot R."/>
            <person name="Kuo A."/>
            <person name="Mondo S.J."/>
            <person name="Salamov A.A."/>
            <person name="Labutti K."/>
            <person name="Zhao Z."/>
            <person name="Chiniquy J."/>
            <person name="Barry K."/>
            <person name="Brewer H.M."/>
            <person name="Purvine S.O."/>
            <person name="Wright A.T."/>
            <person name="Boxma B."/>
            <person name="Van Alen T."/>
            <person name="Hackstein J.H."/>
            <person name="Baker S.E."/>
            <person name="Grigoriev I.V."/>
            <person name="O'Malley M.A."/>
        </authorList>
    </citation>
    <scope>NUCLEOTIDE SEQUENCE [LARGE SCALE GENOMIC DNA]</scope>
    <source>
        <strain evidence="5 6">G1</strain>
    </source>
</reference>
<evidence type="ECO:0000259" key="4">
    <source>
        <dbReference type="PROSITE" id="PS50850"/>
    </source>
</evidence>
<keyword evidence="3" id="KW-1133">Transmembrane helix</keyword>
<dbReference type="SUPFAM" id="SSF103473">
    <property type="entry name" value="MFS general substrate transporter"/>
    <property type="match status" value="1"/>
</dbReference>
<evidence type="ECO:0000256" key="1">
    <source>
        <dbReference type="ARBA" id="ARBA00004141"/>
    </source>
</evidence>
<feature type="transmembrane region" description="Helical" evidence="3">
    <location>
        <begin position="248"/>
        <end position="266"/>
    </location>
</feature>
<accession>A0A1Y2AF00</accession>
<dbReference type="Pfam" id="PF07690">
    <property type="entry name" value="MFS_1"/>
    <property type="match status" value="2"/>
</dbReference>
<dbReference type="InterPro" id="IPR020846">
    <property type="entry name" value="MFS_dom"/>
</dbReference>
<comment type="subcellular location">
    <subcellularLocation>
        <location evidence="1">Membrane</location>
        <topology evidence="1">Multi-pass membrane protein</topology>
    </subcellularLocation>
</comment>
<dbReference type="Gene3D" id="1.20.1250.20">
    <property type="entry name" value="MFS general substrate transporter like domains"/>
    <property type="match status" value="2"/>
</dbReference>
<dbReference type="InterPro" id="IPR050327">
    <property type="entry name" value="Proton-linked_MCT"/>
</dbReference>
<dbReference type="GO" id="GO:0016020">
    <property type="term" value="C:membrane"/>
    <property type="evidence" value="ECO:0007669"/>
    <property type="project" value="UniProtKB-SubCell"/>
</dbReference>
<feature type="transmembrane region" description="Helical" evidence="3">
    <location>
        <begin position="216"/>
        <end position="236"/>
    </location>
</feature>
<sequence length="434" mass="47594">MKNKVLDSIVKIAGCGIPIFWAGVISFGYPGVMSSYWQEKFHVGNTETGLVLTFMLLALALVMFFTGRIHAKIGMAYCILIGTAFYLIAFIILYFAKSIYWVYVWAFTVNLGCSFVYGPGLTTVQQAFPTRKGLVSGIINLLFGISAAALSPILNALLNHQGYNFVNLLTISIMVISNMVAFLLVKIYIREDNRSQQKANSLHDMTVKESLKTKEFWLIWFVWIFMGASGISMITLSKSYATEIGKPGVSILTTFNLANGLFRIVVGWLSDKIGARITGALAFFLTTIGYLVMPHTSNLLIVCIGTIGVGIGFGALFTISGPLAADIFGLTNFGMIYGIIFTAYGLVAGVVGPAISGMILEKTNNNYTIVFSYLGGMAFLGTLLIYCINDKKRKTDTNNTDTPEMKKSETEKKDINDNDSIMVEIECQLNPSLK</sequence>
<feature type="transmembrane region" description="Helical" evidence="3">
    <location>
        <begin position="335"/>
        <end position="355"/>
    </location>
</feature>
<dbReference type="PANTHER" id="PTHR11360">
    <property type="entry name" value="MONOCARBOXYLATE TRANSPORTER"/>
    <property type="match status" value="1"/>
</dbReference>
<dbReference type="InterPro" id="IPR036259">
    <property type="entry name" value="MFS_trans_sf"/>
</dbReference>
<dbReference type="PROSITE" id="PS50850">
    <property type="entry name" value="MFS"/>
    <property type="match status" value="1"/>
</dbReference>
<dbReference type="PANTHER" id="PTHR11360:SF304">
    <property type="entry name" value="MFS DOMAIN-CONTAINING PROTEIN"/>
    <property type="match status" value="1"/>
</dbReference>
<evidence type="ECO:0000313" key="5">
    <source>
        <dbReference type="EMBL" id="ORY21173.1"/>
    </source>
</evidence>